<gene>
    <name evidence="1" type="ORF">Ljam_0434</name>
</gene>
<accession>A0A0W0UTP5</accession>
<comment type="caution">
    <text evidence="1">The sequence shown here is derived from an EMBL/GenBank/DDBJ whole genome shotgun (WGS) entry which is preliminary data.</text>
</comment>
<dbReference type="EMBL" id="LNYG01000008">
    <property type="protein sequence ID" value="KTD11240.1"/>
    <property type="molecule type" value="Genomic_DNA"/>
</dbReference>
<organism evidence="1 2">
    <name type="scientific">Legionella jamestowniensis</name>
    <dbReference type="NCBI Taxonomy" id="455"/>
    <lineage>
        <taxon>Bacteria</taxon>
        <taxon>Pseudomonadati</taxon>
        <taxon>Pseudomonadota</taxon>
        <taxon>Gammaproteobacteria</taxon>
        <taxon>Legionellales</taxon>
        <taxon>Legionellaceae</taxon>
        <taxon>Legionella</taxon>
    </lineage>
</organism>
<dbReference type="STRING" id="455.Ljam_0434"/>
<dbReference type="AlphaFoldDB" id="A0A0W0UTP5"/>
<proteinExistence type="predicted"/>
<evidence type="ECO:0000313" key="2">
    <source>
        <dbReference type="Proteomes" id="UP000054715"/>
    </source>
</evidence>
<evidence type="ECO:0000313" key="1">
    <source>
        <dbReference type="EMBL" id="KTD11240.1"/>
    </source>
</evidence>
<dbReference type="Proteomes" id="UP000054715">
    <property type="component" value="Unassembled WGS sequence"/>
</dbReference>
<sequence length="76" mass="9409">MIWRRERDSNPRYVAVYTLSRRAPSTARPSLLKREEYTDIGWKSTIRYAVIEQGYDLIDNIYWFDFYIRCFNNYRQ</sequence>
<protein>
    <submittedName>
        <fullName evidence="1">Uncharacterized protein</fullName>
    </submittedName>
</protein>
<dbReference type="AntiFam" id="ANF00019">
    <property type="entry name" value="tRNA translation"/>
</dbReference>
<name>A0A0W0UTP5_9GAMM</name>
<reference evidence="1 2" key="1">
    <citation type="submission" date="2015-11" db="EMBL/GenBank/DDBJ databases">
        <title>Genomic analysis of 38 Legionella species identifies large and diverse effector repertoires.</title>
        <authorList>
            <person name="Burstein D."/>
            <person name="Amaro F."/>
            <person name="Zusman T."/>
            <person name="Lifshitz Z."/>
            <person name="Cohen O."/>
            <person name="Gilbert J.A."/>
            <person name="Pupko T."/>
            <person name="Shuman H.A."/>
            <person name="Segal G."/>
        </authorList>
    </citation>
    <scope>NUCLEOTIDE SEQUENCE [LARGE SCALE GENOMIC DNA]</scope>
    <source>
        <strain evidence="1 2">JA-26-G1-E2</strain>
    </source>
</reference>